<evidence type="ECO:0000313" key="3">
    <source>
        <dbReference type="Proteomes" id="UP000029082"/>
    </source>
</evidence>
<dbReference type="RefSeq" id="WP_033512369.1">
    <property type="nucleotide sequence ID" value="NZ_JDUO01000004.1"/>
</dbReference>
<name>A0A087C776_9BIFI</name>
<dbReference type="Proteomes" id="UP000029082">
    <property type="component" value="Unassembled WGS sequence"/>
</dbReference>
<feature type="region of interest" description="Disordered" evidence="1">
    <location>
        <begin position="115"/>
        <end position="137"/>
    </location>
</feature>
<keyword evidence="3" id="KW-1185">Reference proteome</keyword>
<feature type="compositionally biased region" description="Basic and acidic residues" evidence="1">
    <location>
        <begin position="128"/>
        <end position="137"/>
    </location>
</feature>
<dbReference type="GeneID" id="93094462"/>
<gene>
    <name evidence="2" type="ORF">BMON_0323</name>
</gene>
<dbReference type="AlphaFoldDB" id="A0A087C776"/>
<proteinExistence type="predicted"/>
<evidence type="ECO:0000256" key="1">
    <source>
        <dbReference type="SAM" id="MobiDB-lite"/>
    </source>
</evidence>
<protein>
    <recommendedName>
        <fullName evidence="4">Tmp1</fullName>
    </recommendedName>
</protein>
<reference evidence="2 3" key="1">
    <citation type="submission" date="2014-03" db="EMBL/GenBank/DDBJ databases">
        <title>Genomics of Bifidobacteria.</title>
        <authorList>
            <person name="Ventura M."/>
            <person name="Milani C."/>
            <person name="Lugli G.A."/>
        </authorList>
    </citation>
    <scope>NUCLEOTIDE SEQUENCE [LARGE SCALE GENOMIC DNA]</scope>
    <source>
        <strain evidence="2 3">DSM 21395</strain>
    </source>
</reference>
<comment type="caution">
    <text evidence="2">The sequence shown here is derived from an EMBL/GenBank/DDBJ whole genome shotgun (WGS) entry which is preliminary data.</text>
</comment>
<dbReference type="EMBL" id="JGZE01000002">
    <property type="protein sequence ID" value="KFI79126.1"/>
    <property type="molecule type" value="Genomic_DNA"/>
</dbReference>
<accession>A0A087C776</accession>
<evidence type="ECO:0008006" key="4">
    <source>
        <dbReference type="Google" id="ProtNLM"/>
    </source>
</evidence>
<dbReference type="Pfam" id="PF14335">
    <property type="entry name" value="DUF4391"/>
    <property type="match status" value="1"/>
</dbReference>
<dbReference type="eggNOG" id="ENOG502ZJU4">
    <property type="taxonomic scope" value="Bacteria"/>
</dbReference>
<sequence length="254" mass="27720">MTATQAQCGSISASTLGLPDATAVPRQKGTLPTAMFYARTPVSSKLKQRFVNDIEAITMLAMLRPTNTGIAGTPKLEEILVMGVRHSSAAAPIEVLDHIAGLRRSGIVFVCVRDRPSDEPSSQQASGHTEHGREPQRQEAALAMRRLMPGKPGHPQQTAVLVGPWRPADAMRLELHGADFGALWDSLCSQAVLDSTDGADFDGRWAARAHIETLRAQEAKLTKDHARAKQPAQRNEIYAKLHKIRTELGRLDQR</sequence>
<dbReference type="InterPro" id="IPR025503">
    <property type="entry name" value="DUF4391"/>
</dbReference>
<evidence type="ECO:0000313" key="2">
    <source>
        <dbReference type="EMBL" id="KFI79126.1"/>
    </source>
</evidence>
<dbReference type="OrthoDB" id="3237262at2"/>
<organism evidence="2 3">
    <name type="scientific">Bifidobacterium mongoliense DSM 21395</name>
    <dbReference type="NCBI Taxonomy" id="1437603"/>
    <lineage>
        <taxon>Bacteria</taxon>
        <taxon>Bacillati</taxon>
        <taxon>Actinomycetota</taxon>
        <taxon>Actinomycetes</taxon>
        <taxon>Bifidobacteriales</taxon>
        <taxon>Bifidobacteriaceae</taxon>
        <taxon>Bifidobacterium</taxon>
    </lineage>
</organism>